<gene>
    <name evidence="1" type="ORF">ACFQ24_09300</name>
</gene>
<reference evidence="2" key="1">
    <citation type="journal article" date="2019" name="Int. J. Syst. Evol. Microbiol.">
        <title>The Global Catalogue of Microorganisms (GCM) 10K type strain sequencing project: providing services to taxonomists for standard genome sequencing and annotation.</title>
        <authorList>
            <consortium name="The Broad Institute Genomics Platform"/>
            <consortium name="The Broad Institute Genome Sequencing Center for Infectious Disease"/>
            <person name="Wu L."/>
            <person name="Ma J."/>
        </authorList>
    </citation>
    <scope>NUCLEOTIDE SEQUENCE [LARGE SCALE GENOMIC DNA]</scope>
    <source>
        <strain evidence="2">CCUG 54329</strain>
    </source>
</reference>
<organism evidence="1 2">
    <name type="scientific">Sphingobium olei</name>
    <dbReference type="NCBI Taxonomy" id="420955"/>
    <lineage>
        <taxon>Bacteria</taxon>
        <taxon>Pseudomonadati</taxon>
        <taxon>Pseudomonadota</taxon>
        <taxon>Alphaproteobacteria</taxon>
        <taxon>Sphingomonadales</taxon>
        <taxon>Sphingomonadaceae</taxon>
        <taxon>Sphingobium</taxon>
    </lineage>
</organism>
<dbReference type="EMBL" id="JBHTLS010000118">
    <property type="protein sequence ID" value="MFD1105066.1"/>
    <property type="molecule type" value="Genomic_DNA"/>
</dbReference>
<evidence type="ECO:0000313" key="1">
    <source>
        <dbReference type="EMBL" id="MFD1105066.1"/>
    </source>
</evidence>
<evidence type="ECO:0000313" key="2">
    <source>
        <dbReference type="Proteomes" id="UP001597203"/>
    </source>
</evidence>
<sequence length="167" mass="18365">MSQTIDFDEPIFARDMALAMLRADETTLDNWLRHGHVVPAGPKGKRLFSPMHLIEAELIYSLANTFRVPPGIGRAIALDAIAEYRQFADADILDIWNGSGIGSLADGGAGRTVMSLVRGSDGELRAWERGDRQEDEVTLVLPTRLIARSVFAKMKVMMEAVTKKVPA</sequence>
<protein>
    <recommendedName>
        <fullName evidence="3">MerR family transcriptional regulator</fullName>
    </recommendedName>
</protein>
<dbReference type="Proteomes" id="UP001597203">
    <property type="component" value="Unassembled WGS sequence"/>
</dbReference>
<accession>A0ABW3NXB5</accession>
<keyword evidence="2" id="KW-1185">Reference proteome</keyword>
<evidence type="ECO:0008006" key="3">
    <source>
        <dbReference type="Google" id="ProtNLM"/>
    </source>
</evidence>
<comment type="caution">
    <text evidence="1">The sequence shown here is derived from an EMBL/GenBank/DDBJ whole genome shotgun (WGS) entry which is preliminary data.</text>
</comment>
<name>A0ABW3NXB5_9SPHN</name>
<dbReference type="RefSeq" id="WP_380910580.1">
    <property type="nucleotide sequence ID" value="NZ_JBHTLS010000118.1"/>
</dbReference>
<proteinExistence type="predicted"/>